<dbReference type="EMBL" id="BAAAZH010000010">
    <property type="protein sequence ID" value="GAA4114352.1"/>
    <property type="molecule type" value="Genomic_DNA"/>
</dbReference>
<organism evidence="1 2">
    <name type="scientific">Nocardioides fonticola</name>
    <dbReference type="NCBI Taxonomy" id="450363"/>
    <lineage>
        <taxon>Bacteria</taxon>
        <taxon>Bacillati</taxon>
        <taxon>Actinomycetota</taxon>
        <taxon>Actinomycetes</taxon>
        <taxon>Propionibacteriales</taxon>
        <taxon>Nocardioidaceae</taxon>
        <taxon>Nocardioides</taxon>
    </lineage>
</organism>
<dbReference type="RefSeq" id="WP_344732396.1">
    <property type="nucleotide sequence ID" value="NZ_BAAAZH010000010.1"/>
</dbReference>
<keyword evidence="2" id="KW-1185">Reference proteome</keyword>
<evidence type="ECO:0000313" key="2">
    <source>
        <dbReference type="Proteomes" id="UP001501495"/>
    </source>
</evidence>
<evidence type="ECO:0008006" key="3">
    <source>
        <dbReference type="Google" id="ProtNLM"/>
    </source>
</evidence>
<comment type="caution">
    <text evidence="1">The sequence shown here is derived from an EMBL/GenBank/DDBJ whole genome shotgun (WGS) entry which is preliminary data.</text>
</comment>
<proteinExistence type="predicted"/>
<reference evidence="2" key="1">
    <citation type="journal article" date="2019" name="Int. J. Syst. Evol. Microbiol.">
        <title>The Global Catalogue of Microorganisms (GCM) 10K type strain sequencing project: providing services to taxonomists for standard genome sequencing and annotation.</title>
        <authorList>
            <consortium name="The Broad Institute Genomics Platform"/>
            <consortium name="The Broad Institute Genome Sequencing Center for Infectious Disease"/>
            <person name="Wu L."/>
            <person name="Ma J."/>
        </authorList>
    </citation>
    <scope>NUCLEOTIDE SEQUENCE [LARGE SCALE GENOMIC DNA]</scope>
    <source>
        <strain evidence="2">JCM 16703</strain>
    </source>
</reference>
<gene>
    <name evidence="1" type="ORF">GCM10022215_12360</name>
</gene>
<sequence length="235" mass="24650">MSVLRPTATDRAAASDLARRARTVLALPASAHLAVEDVEHLDAGDLALCDLAGVPTLGCPADSPLARAAAEGRGAVLTVTGGLADHPGLVTVVGRLRTLRVERCSCPCDDGERHVVRLEPRYVALELPGEARRRVPMAAFSSPEHALNPGYLARALRHANTCHADLLRETLATATGRAPGEILTAEISGLTPSGLEVTWVDAAGAHRRGLAFPRTAADADDLALLMRGLLHVGLR</sequence>
<dbReference type="Proteomes" id="UP001501495">
    <property type="component" value="Unassembled WGS sequence"/>
</dbReference>
<accession>A0ABP7XFS8</accession>
<name>A0ABP7XFS8_9ACTN</name>
<protein>
    <recommendedName>
        <fullName evidence="3">DUF2470 domain-containing protein</fullName>
    </recommendedName>
</protein>
<evidence type="ECO:0000313" key="1">
    <source>
        <dbReference type="EMBL" id="GAA4114352.1"/>
    </source>
</evidence>